<feature type="region of interest" description="Disordered" evidence="4">
    <location>
        <begin position="355"/>
        <end position="380"/>
    </location>
</feature>
<evidence type="ECO:0000256" key="1">
    <source>
        <dbReference type="ARBA" id="ARBA00010515"/>
    </source>
</evidence>
<dbReference type="EMBL" id="BAABUK010000003">
    <property type="protein sequence ID" value="GAA5808389.1"/>
    <property type="molecule type" value="Genomic_DNA"/>
</dbReference>
<evidence type="ECO:0000256" key="4">
    <source>
        <dbReference type="SAM" id="MobiDB-lite"/>
    </source>
</evidence>
<evidence type="ECO:0000313" key="7">
    <source>
        <dbReference type="Proteomes" id="UP001473302"/>
    </source>
</evidence>
<dbReference type="InterPro" id="IPR029058">
    <property type="entry name" value="AB_hydrolase_fold"/>
</dbReference>
<dbReference type="Pfam" id="PF07859">
    <property type="entry name" value="Abhydrolase_3"/>
    <property type="match status" value="1"/>
</dbReference>
<dbReference type="InterPro" id="IPR013094">
    <property type="entry name" value="AB_hydrolase_3"/>
</dbReference>
<dbReference type="PANTHER" id="PTHR48081:SF19">
    <property type="entry name" value="AB HYDROLASE SUPERFAMILY PROTEIN C4A8.06C"/>
    <property type="match status" value="1"/>
</dbReference>
<dbReference type="Gene3D" id="3.40.50.1820">
    <property type="entry name" value="alpha/beta hydrolase"/>
    <property type="match status" value="1"/>
</dbReference>
<protein>
    <recommendedName>
        <fullName evidence="5">Alpha/beta hydrolase fold-3 domain-containing protein</fullName>
    </recommendedName>
</protein>
<evidence type="ECO:0000313" key="6">
    <source>
        <dbReference type="EMBL" id="GAA5808389.1"/>
    </source>
</evidence>
<gene>
    <name evidence="6" type="ORF">MFLAVUS_001780</name>
</gene>
<comment type="similarity">
    <text evidence="1">Belongs to the 'GDXG' lipolytic enzyme family.</text>
</comment>
<evidence type="ECO:0000256" key="2">
    <source>
        <dbReference type="ARBA" id="ARBA00022801"/>
    </source>
</evidence>
<keyword evidence="2" id="KW-0378">Hydrolase</keyword>
<keyword evidence="7" id="KW-1185">Reference proteome</keyword>
<evidence type="ECO:0000259" key="5">
    <source>
        <dbReference type="Pfam" id="PF07859"/>
    </source>
</evidence>
<organism evidence="6 7">
    <name type="scientific">Mucor flavus</name>
    <dbReference type="NCBI Taxonomy" id="439312"/>
    <lineage>
        <taxon>Eukaryota</taxon>
        <taxon>Fungi</taxon>
        <taxon>Fungi incertae sedis</taxon>
        <taxon>Mucoromycota</taxon>
        <taxon>Mucoromycotina</taxon>
        <taxon>Mucoromycetes</taxon>
        <taxon>Mucorales</taxon>
        <taxon>Mucorineae</taxon>
        <taxon>Mucoraceae</taxon>
        <taxon>Mucor</taxon>
    </lineage>
</organism>
<dbReference type="InterPro" id="IPR033140">
    <property type="entry name" value="Lipase_GDXG_put_SER_AS"/>
</dbReference>
<dbReference type="InterPro" id="IPR050300">
    <property type="entry name" value="GDXG_lipolytic_enzyme"/>
</dbReference>
<evidence type="ECO:0000256" key="3">
    <source>
        <dbReference type="PROSITE-ProRule" id="PRU10038"/>
    </source>
</evidence>
<comment type="caution">
    <text evidence="6">The sequence shown here is derived from an EMBL/GenBank/DDBJ whole genome shotgun (WGS) entry which is preliminary data.</text>
</comment>
<dbReference type="PANTHER" id="PTHR48081">
    <property type="entry name" value="AB HYDROLASE SUPERFAMILY PROTEIN C4A8.06C"/>
    <property type="match status" value="1"/>
</dbReference>
<accession>A0ABP9YNH5</accession>
<feature type="compositionally biased region" description="Basic and acidic residues" evidence="4">
    <location>
        <begin position="355"/>
        <end position="370"/>
    </location>
</feature>
<dbReference type="PROSITE" id="PS01174">
    <property type="entry name" value="LIPASE_GDXG_SER"/>
    <property type="match status" value="1"/>
</dbReference>
<dbReference type="Proteomes" id="UP001473302">
    <property type="component" value="Unassembled WGS sequence"/>
</dbReference>
<reference evidence="6 7" key="1">
    <citation type="submission" date="2024-04" db="EMBL/GenBank/DDBJ databases">
        <title>genome sequences of Mucor flavus KT1a and Helicostylum pulchrum KT1b strains isolated from the surface of a dry-aged beef.</title>
        <authorList>
            <person name="Toyotome T."/>
            <person name="Hosono M."/>
            <person name="Torimaru M."/>
            <person name="Fukuda K."/>
            <person name="Mikami N."/>
        </authorList>
    </citation>
    <scope>NUCLEOTIDE SEQUENCE [LARGE SCALE GENOMIC DNA]</scope>
    <source>
        <strain evidence="6 7">KT1a</strain>
    </source>
</reference>
<sequence>MSVRIKNMINLAGKYVTTQSIMKYTVSTMGSRSLSSISSDSNTKIDPSKNGSLMANTLLWANMILPMPVIASTIYRHFSKGPPAKSWSLTADITIAVLRNFLSRSSKITVEDIQKLSTTKKLPVPSNIQSTKFTVPNHYRKRAGDIISKLFTKHDEQCIGWDWEKDRDEAPPIKGEWLQSKGDPLNPSKESTVLYLHGGAYYIGCYGIYRHFLSRIIKYSKGRTCAIDYRLAPQHPFPSAVEDALSTYLYLIDPPEQDELDPVDPKKIVIAGDSAGGGLTFALLLAIRDAGLPPPAGAMTLSPWLDLTHSLPSILSNILTDYLPPTGFQHAPSPALDYAQLPQREKQTDLLDQLREEATDSTKESDHTKDMSSIGPFGETVPISGTNGEEFYRVQFYADNEALKLPMVSPLFDRGKLKGLPPLLIQCGSAERLRDESIYASLLASDTFPGSNEDNNATTKVTLEIYEDQPHVFQLLFSNKATSRAFKNLATFVRDITDSPATYPSKKKEEQTTYLTANPICIRHITAQGKMIDTTKDTLSTFTKSEWAEWEARLSRHSLKERMEDVSRAVDNSVK</sequence>
<feature type="active site" evidence="3">
    <location>
        <position position="274"/>
    </location>
</feature>
<dbReference type="SUPFAM" id="SSF53474">
    <property type="entry name" value="alpha/beta-Hydrolases"/>
    <property type="match status" value="1"/>
</dbReference>
<proteinExistence type="inferred from homology"/>
<feature type="domain" description="Alpha/beta hydrolase fold-3" evidence="5">
    <location>
        <begin position="193"/>
        <end position="314"/>
    </location>
</feature>
<name>A0ABP9YNH5_9FUNG</name>